<name>A0A642UTH8_9ASCO</name>
<evidence type="ECO:0000256" key="2">
    <source>
        <dbReference type="ARBA" id="ARBA00022692"/>
    </source>
</evidence>
<keyword evidence="2 5" id="KW-0812">Transmembrane</keyword>
<protein>
    <recommendedName>
        <fullName evidence="6">TMEM205-like domain-containing protein</fullName>
    </recommendedName>
</protein>
<accession>A0A642UTH8</accession>
<evidence type="ECO:0000256" key="1">
    <source>
        <dbReference type="ARBA" id="ARBA00004370"/>
    </source>
</evidence>
<evidence type="ECO:0000256" key="3">
    <source>
        <dbReference type="ARBA" id="ARBA00022989"/>
    </source>
</evidence>
<evidence type="ECO:0000256" key="4">
    <source>
        <dbReference type="ARBA" id="ARBA00023136"/>
    </source>
</evidence>
<dbReference type="PANTHER" id="PTHR23241:SF102">
    <property type="entry name" value="LD23009P"/>
    <property type="match status" value="1"/>
</dbReference>
<reference evidence="7" key="1">
    <citation type="journal article" date="2019" name="G3 (Bethesda)">
        <title>Genome Assemblies of Two Rare Opportunistic Yeast Pathogens: Diutina rugosa (syn. Candida rugosa) and Trichomonascus ciferrii (syn. Candida ciferrii).</title>
        <authorList>
            <person name="Mixao V."/>
            <person name="Saus E."/>
            <person name="Hansen A.P."/>
            <person name="Lass-Florl C."/>
            <person name="Gabaldon T."/>
        </authorList>
    </citation>
    <scope>NUCLEOTIDE SEQUENCE</scope>
    <source>
        <strain evidence="7">CBS 4856</strain>
    </source>
</reference>
<dbReference type="AlphaFoldDB" id="A0A642UTH8"/>
<dbReference type="Proteomes" id="UP000761534">
    <property type="component" value="Unassembled WGS sequence"/>
</dbReference>
<proteinExistence type="predicted"/>
<evidence type="ECO:0000313" key="7">
    <source>
        <dbReference type="EMBL" id="KAA8905022.1"/>
    </source>
</evidence>
<dbReference type="Pfam" id="PF13664">
    <property type="entry name" value="DUF4149"/>
    <property type="match status" value="1"/>
</dbReference>
<dbReference type="EMBL" id="SWFS01000420">
    <property type="protein sequence ID" value="KAA8905022.1"/>
    <property type="molecule type" value="Genomic_DNA"/>
</dbReference>
<keyword evidence="3 5" id="KW-1133">Transmembrane helix</keyword>
<dbReference type="InterPro" id="IPR053009">
    <property type="entry name" value="Xanthocillin_Biosynth-Assoc"/>
</dbReference>
<evidence type="ECO:0000256" key="5">
    <source>
        <dbReference type="SAM" id="Phobius"/>
    </source>
</evidence>
<feature type="transmembrane region" description="Helical" evidence="5">
    <location>
        <begin position="52"/>
        <end position="72"/>
    </location>
</feature>
<feature type="transmembrane region" description="Helical" evidence="5">
    <location>
        <begin position="78"/>
        <end position="98"/>
    </location>
</feature>
<evidence type="ECO:0000313" key="8">
    <source>
        <dbReference type="Proteomes" id="UP000761534"/>
    </source>
</evidence>
<dbReference type="PANTHER" id="PTHR23241">
    <property type="entry name" value="LATE EMBRYOGENESIS ABUNDANT PLANTS LEA-RELATED"/>
    <property type="match status" value="1"/>
</dbReference>
<evidence type="ECO:0000259" key="6">
    <source>
        <dbReference type="Pfam" id="PF13664"/>
    </source>
</evidence>
<dbReference type="VEuPathDB" id="FungiDB:TRICI_005350"/>
<feature type="domain" description="TMEM205-like" evidence="6">
    <location>
        <begin position="16"/>
        <end position="109"/>
    </location>
</feature>
<sequence>MPLLSTLGTVAPYHVLLYSILYGATTYQSFYSGIVAFRALPYEQFATLQHAVFPRYFAFQTVASLVLMGTTPYDITPFAYSTLGFSFVSGLLNSLLFGPKQNKLIKQRMTQAEAEGKSHKDPTASPEMKRLNKQFAKFHGISVLFNLALWISLSVYGVGLTEKLSA</sequence>
<comment type="subcellular location">
    <subcellularLocation>
        <location evidence="1">Membrane</location>
    </subcellularLocation>
</comment>
<keyword evidence="8" id="KW-1185">Reference proteome</keyword>
<feature type="transmembrane region" description="Helical" evidence="5">
    <location>
        <begin position="138"/>
        <end position="159"/>
    </location>
</feature>
<organism evidence="7 8">
    <name type="scientific">Trichomonascus ciferrii</name>
    <dbReference type="NCBI Taxonomy" id="44093"/>
    <lineage>
        <taxon>Eukaryota</taxon>
        <taxon>Fungi</taxon>
        <taxon>Dikarya</taxon>
        <taxon>Ascomycota</taxon>
        <taxon>Saccharomycotina</taxon>
        <taxon>Dipodascomycetes</taxon>
        <taxon>Dipodascales</taxon>
        <taxon>Trichomonascaceae</taxon>
        <taxon>Trichomonascus</taxon>
        <taxon>Trichomonascus ciferrii complex</taxon>
    </lineage>
</organism>
<comment type="caution">
    <text evidence="7">The sequence shown here is derived from an EMBL/GenBank/DDBJ whole genome shotgun (WGS) entry which is preliminary data.</text>
</comment>
<feature type="transmembrane region" description="Helical" evidence="5">
    <location>
        <begin position="20"/>
        <end position="40"/>
    </location>
</feature>
<gene>
    <name evidence="7" type="ORF">TRICI_005350</name>
</gene>
<dbReference type="InterPro" id="IPR025423">
    <property type="entry name" value="TMEM205-like"/>
</dbReference>
<dbReference type="GO" id="GO:0016020">
    <property type="term" value="C:membrane"/>
    <property type="evidence" value="ECO:0007669"/>
    <property type="project" value="UniProtKB-SubCell"/>
</dbReference>
<dbReference type="OrthoDB" id="1641132at2759"/>
<keyword evidence="4 5" id="KW-0472">Membrane</keyword>